<dbReference type="SUPFAM" id="SSF63829">
    <property type="entry name" value="Calcium-dependent phosphotriesterase"/>
    <property type="match status" value="1"/>
</dbReference>
<dbReference type="Proteomes" id="UP000466931">
    <property type="component" value="Chromosome"/>
</dbReference>
<proteinExistence type="predicted"/>
<protein>
    <submittedName>
        <fullName evidence="1">Uncharacterized protein</fullName>
    </submittedName>
</protein>
<sequence length="345" mass="34829">MRHTLATASAALLLVSGTACSSDVIDSTPPTIPAATPAQSPPAVTAPAGVIRPLAGTPTAATFDTASAALLVLVPGPRPEDAASLVVVPAGGGAPRTMGLPAPATALTTDGAGLAYLSTRGGYLVVEIDSGNTTRVEVSDEADTDFTAITRRGDGRIVLGTADGAVVILADADAANSPATVSHRSKIFARVDSLVSKDNTTVVLDRGQTSVTAMDAEGNAAQSLRAGEGATTIVVDDAGRVLVTDTRGDELLVFSADPLIMRQRFPVSAAPYGLAGSDGLAWVSQTASNTVIGYDLSTGIPVEKVRHPTVQQPNNLGYDADTDTLYVVSGSGAGVQIIARASGTR</sequence>
<organism evidence="1 2">
    <name type="scientific">Mycolicibacterium confluentis</name>
    <dbReference type="NCBI Taxonomy" id="28047"/>
    <lineage>
        <taxon>Bacteria</taxon>
        <taxon>Bacillati</taxon>
        <taxon>Actinomycetota</taxon>
        <taxon>Actinomycetes</taxon>
        <taxon>Mycobacteriales</taxon>
        <taxon>Mycobacteriaceae</taxon>
        <taxon>Mycolicibacterium</taxon>
    </lineage>
</organism>
<dbReference type="EMBL" id="AP022612">
    <property type="protein sequence ID" value="BBZ33237.1"/>
    <property type="molecule type" value="Genomic_DNA"/>
</dbReference>
<accession>A0A7I7XVE6</accession>
<reference evidence="1" key="1">
    <citation type="journal article" date="2019" name="Emerg. Microbes Infect.">
        <title>Comprehensive subspecies identification of 175 nontuberculous mycobacteria species based on 7547 genomic profiles.</title>
        <authorList>
            <person name="Matsumoto Y."/>
            <person name="Kinjo T."/>
            <person name="Motooka D."/>
            <person name="Nabeya D."/>
            <person name="Jung N."/>
            <person name="Uechi K."/>
            <person name="Horii T."/>
            <person name="Iida T."/>
            <person name="Fujita J."/>
            <person name="Nakamura S."/>
        </authorList>
    </citation>
    <scope>NUCLEOTIDE SEQUENCE [LARGE SCALE GENOMIC DNA]</scope>
    <source>
        <strain evidence="1">JCM 13671</strain>
    </source>
</reference>
<dbReference type="OrthoDB" id="4446106at2"/>
<dbReference type="AlphaFoldDB" id="A0A7I7XVE6"/>
<dbReference type="InterPro" id="IPR015943">
    <property type="entry name" value="WD40/YVTN_repeat-like_dom_sf"/>
</dbReference>
<reference evidence="1" key="2">
    <citation type="submission" date="2020-02" db="EMBL/GenBank/DDBJ databases">
        <authorList>
            <person name="Matsumoto Y."/>
            <person name="Motooka D."/>
            <person name="Nakamura S."/>
        </authorList>
    </citation>
    <scope>NUCLEOTIDE SEQUENCE</scope>
    <source>
        <strain evidence="1">JCM 13671</strain>
    </source>
</reference>
<evidence type="ECO:0000313" key="2">
    <source>
        <dbReference type="Proteomes" id="UP000466931"/>
    </source>
</evidence>
<evidence type="ECO:0000313" key="1">
    <source>
        <dbReference type="EMBL" id="BBZ33237.1"/>
    </source>
</evidence>
<keyword evidence="2" id="KW-1185">Reference proteome</keyword>
<gene>
    <name evidence="1" type="primary">lppL</name>
    <name evidence="1" type="ORF">MCNF_18420</name>
</gene>
<dbReference type="PROSITE" id="PS51257">
    <property type="entry name" value="PROKAR_LIPOPROTEIN"/>
    <property type="match status" value="1"/>
</dbReference>
<name>A0A7I7XVE6_9MYCO</name>
<dbReference type="Gene3D" id="2.130.10.10">
    <property type="entry name" value="YVTN repeat-like/Quinoprotein amine dehydrogenase"/>
    <property type="match status" value="1"/>
</dbReference>